<dbReference type="Pfam" id="PF00578">
    <property type="entry name" value="AhpC-TSA"/>
    <property type="match status" value="1"/>
</dbReference>
<accession>A0ABQ8UGR7</accession>
<keyword evidence="5" id="KW-1185">Reference proteome</keyword>
<dbReference type="InterPro" id="IPR036249">
    <property type="entry name" value="Thioredoxin-like_sf"/>
</dbReference>
<gene>
    <name evidence="4" type="ORF">PAPYR_8253</name>
</gene>
<dbReference type="Proteomes" id="UP001141327">
    <property type="component" value="Unassembled WGS sequence"/>
</dbReference>
<feature type="region of interest" description="Disordered" evidence="2">
    <location>
        <begin position="1"/>
        <end position="24"/>
    </location>
</feature>
<sequence length="252" mass="27910">MEKIKESMGMGGHHTVKDKGQDVNLTGSMLSRGSRLKDFTVTDMNSNNIRFSETFLNNNKNTIIYSFPSVDTPICSQQCCSLASCEHIKGHPDVQVFGISMDLPFALARYHREHAHDLEGMTLLSDSIDGDFGSKYGLLIREKRLLARAVLLFDHDGKLVYDKINDDVGTPIDCNELYQHLHQLRHPVMGEHGVAPTGVTRHEAGFPQEHPVQPVQQVGGVQVQPMAATTTTTTEKVEPLPMRPVQEAGLGH</sequence>
<keyword evidence="4" id="KW-0560">Oxidoreductase</keyword>
<dbReference type="GO" id="GO:0004601">
    <property type="term" value="F:peroxidase activity"/>
    <property type="evidence" value="ECO:0007669"/>
    <property type="project" value="UniProtKB-KW"/>
</dbReference>
<organism evidence="4 5">
    <name type="scientific">Paratrimastix pyriformis</name>
    <dbReference type="NCBI Taxonomy" id="342808"/>
    <lineage>
        <taxon>Eukaryota</taxon>
        <taxon>Metamonada</taxon>
        <taxon>Preaxostyla</taxon>
        <taxon>Paratrimastigidae</taxon>
        <taxon>Paratrimastix</taxon>
    </lineage>
</organism>
<comment type="caution">
    <text evidence="4">The sequence shown here is derived from an EMBL/GenBank/DDBJ whole genome shotgun (WGS) entry which is preliminary data.</text>
</comment>
<feature type="domain" description="Thioredoxin" evidence="3">
    <location>
        <begin position="30"/>
        <end position="186"/>
    </location>
</feature>
<dbReference type="PANTHER" id="PTHR43110">
    <property type="entry name" value="THIOL PEROXIDASE"/>
    <property type="match status" value="1"/>
</dbReference>
<keyword evidence="1" id="KW-0676">Redox-active center</keyword>
<dbReference type="PANTHER" id="PTHR43110:SF1">
    <property type="entry name" value="THIOL PEROXIDASE"/>
    <property type="match status" value="1"/>
</dbReference>
<evidence type="ECO:0000256" key="1">
    <source>
        <dbReference type="ARBA" id="ARBA00023284"/>
    </source>
</evidence>
<evidence type="ECO:0000259" key="3">
    <source>
        <dbReference type="PROSITE" id="PS51352"/>
    </source>
</evidence>
<dbReference type="InterPro" id="IPR000866">
    <property type="entry name" value="AhpC/TSA"/>
</dbReference>
<evidence type="ECO:0000313" key="5">
    <source>
        <dbReference type="Proteomes" id="UP001141327"/>
    </source>
</evidence>
<dbReference type="SUPFAM" id="SSF52833">
    <property type="entry name" value="Thioredoxin-like"/>
    <property type="match status" value="1"/>
</dbReference>
<dbReference type="InterPro" id="IPR013766">
    <property type="entry name" value="Thioredoxin_domain"/>
</dbReference>
<dbReference type="EMBL" id="JAPMOS010000068">
    <property type="protein sequence ID" value="KAJ4456514.1"/>
    <property type="molecule type" value="Genomic_DNA"/>
</dbReference>
<dbReference type="Gene3D" id="3.40.30.10">
    <property type="entry name" value="Glutaredoxin"/>
    <property type="match status" value="1"/>
</dbReference>
<evidence type="ECO:0000256" key="2">
    <source>
        <dbReference type="SAM" id="MobiDB-lite"/>
    </source>
</evidence>
<name>A0ABQ8UGR7_9EUKA</name>
<reference evidence="4" key="1">
    <citation type="journal article" date="2022" name="bioRxiv">
        <title>Genomics of Preaxostyla Flagellates Illuminates Evolutionary Transitions and the Path Towards Mitochondrial Loss.</title>
        <authorList>
            <person name="Novak L.V.F."/>
            <person name="Treitli S.C."/>
            <person name="Pyrih J."/>
            <person name="Halakuc P."/>
            <person name="Pipaliya S.V."/>
            <person name="Vacek V."/>
            <person name="Brzon O."/>
            <person name="Soukal P."/>
            <person name="Eme L."/>
            <person name="Dacks J.B."/>
            <person name="Karnkowska A."/>
            <person name="Elias M."/>
            <person name="Hampl V."/>
        </authorList>
    </citation>
    <scope>NUCLEOTIDE SEQUENCE</scope>
    <source>
        <strain evidence="4">RCP-MX</strain>
    </source>
</reference>
<dbReference type="InterPro" id="IPR050455">
    <property type="entry name" value="Tpx_Peroxidase_subfamily"/>
</dbReference>
<proteinExistence type="predicted"/>
<keyword evidence="4" id="KW-0575">Peroxidase</keyword>
<dbReference type="PROSITE" id="PS51352">
    <property type="entry name" value="THIOREDOXIN_2"/>
    <property type="match status" value="1"/>
</dbReference>
<evidence type="ECO:0000313" key="4">
    <source>
        <dbReference type="EMBL" id="KAJ4456514.1"/>
    </source>
</evidence>
<protein>
    <submittedName>
        <fullName evidence="4">Thiol peroxidase</fullName>
    </submittedName>
</protein>